<evidence type="ECO:0000313" key="3">
    <source>
        <dbReference type="Proteomes" id="UP000242180"/>
    </source>
</evidence>
<gene>
    <name evidence="2" type="ORF">BCR43DRAFT_491894</name>
</gene>
<accession>A0A1X2HCN4</accession>
<evidence type="ECO:0000256" key="1">
    <source>
        <dbReference type="SAM" id="Phobius"/>
    </source>
</evidence>
<proteinExistence type="predicted"/>
<keyword evidence="3" id="KW-1185">Reference proteome</keyword>
<sequence>MTMTRGCKCRSVSQGLKLIVEMVNTMVIQVWLDRFIITLNAYTLTKLCMVLCMLTLQKLEK</sequence>
<evidence type="ECO:0000313" key="2">
    <source>
        <dbReference type="EMBL" id="ORY96549.1"/>
    </source>
</evidence>
<dbReference type="EMBL" id="MCGN01000005">
    <property type="protein sequence ID" value="ORY96549.1"/>
    <property type="molecule type" value="Genomic_DNA"/>
</dbReference>
<feature type="transmembrane region" description="Helical" evidence="1">
    <location>
        <begin position="35"/>
        <end position="56"/>
    </location>
</feature>
<organism evidence="2 3">
    <name type="scientific">Syncephalastrum racemosum</name>
    <name type="common">Filamentous fungus</name>
    <dbReference type="NCBI Taxonomy" id="13706"/>
    <lineage>
        <taxon>Eukaryota</taxon>
        <taxon>Fungi</taxon>
        <taxon>Fungi incertae sedis</taxon>
        <taxon>Mucoromycota</taxon>
        <taxon>Mucoromycotina</taxon>
        <taxon>Mucoromycetes</taxon>
        <taxon>Mucorales</taxon>
        <taxon>Syncephalastraceae</taxon>
        <taxon>Syncephalastrum</taxon>
    </lineage>
</organism>
<keyword evidence="1" id="KW-0812">Transmembrane</keyword>
<keyword evidence="1" id="KW-1133">Transmembrane helix</keyword>
<keyword evidence="1" id="KW-0472">Membrane</keyword>
<name>A0A1X2HCN4_SYNRA</name>
<dbReference type="Proteomes" id="UP000242180">
    <property type="component" value="Unassembled WGS sequence"/>
</dbReference>
<reference evidence="2 3" key="1">
    <citation type="submission" date="2016-07" db="EMBL/GenBank/DDBJ databases">
        <title>Pervasive Adenine N6-methylation of Active Genes in Fungi.</title>
        <authorList>
            <consortium name="DOE Joint Genome Institute"/>
            <person name="Mondo S.J."/>
            <person name="Dannebaum R.O."/>
            <person name="Kuo R.C."/>
            <person name="Labutti K."/>
            <person name="Haridas S."/>
            <person name="Kuo A."/>
            <person name="Salamov A."/>
            <person name="Ahrendt S.R."/>
            <person name="Lipzen A."/>
            <person name="Sullivan W."/>
            <person name="Andreopoulos W.B."/>
            <person name="Clum A."/>
            <person name="Lindquist E."/>
            <person name="Daum C."/>
            <person name="Ramamoorthy G.K."/>
            <person name="Gryganskyi A."/>
            <person name="Culley D."/>
            <person name="Magnuson J.K."/>
            <person name="James T.Y."/>
            <person name="O'Malley M.A."/>
            <person name="Stajich J.E."/>
            <person name="Spatafora J.W."/>
            <person name="Visel A."/>
            <person name="Grigoriev I.V."/>
        </authorList>
    </citation>
    <scope>NUCLEOTIDE SEQUENCE [LARGE SCALE GENOMIC DNA]</scope>
    <source>
        <strain evidence="2 3">NRRL 2496</strain>
    </source>
</reference>
<dbReference type="AlphaFoldDB" id="A0A1X2HCN4"/>
<protein>
    <submittedName>
        <fullName evidence="2">Uncharacterized protein</fullName>
    </submittedName>
</protein>
<dbReference type="InParanoid" id="A0A1X2HCN4"/>
<comment type="caution">
    <text evidence="2">The sequence shown here is derived from an EMBL/GenBank/DDBJ whole genome shotgun (WGS) entry which is preliminary data.</text>
</comment>